<dbReference type="EMBL" id="KI394743">
    <property type="protein sequence ID" value="ERN01773.1"/>
    <property type="molecule type" value="Genomic_DNA"/>
</dbReference>
<evidence type="ECO:0000256" key="1">
    <source>
        <dbReference type="SAM" id="MobiDB-lite"/>
    </source>
</evidence>
<protein>
    <submittedName>
        <fullName evidence="2">Uncharacterized protein</fullName>
    </submittedName>
</protein>
<keyword evidence="3" id="KW-1185">Reference proteome</keyword>
<proteinExistence type="predicted"/>
<dbReference type="AlphaFoldDB" id="W1P1I2"/>
<feature type="compositionally biased region" description="Basic and acidic residues" evidence="1">
    <location>
        <begin position="78"/>
        <end position="94"/>
    </location>
</feature>
<accession>W1P1I2</accession>
<name>W1P1I2_AMBTC</name>
<organism evidence="2 3">
    <name type="scientific">Amborella trichopoda</name>
    <dbReference type="NCBI Taxonomy" id="13333"/>
    <lineage>
        <taxon>Eukaryota</taxon>
        <taxon>Viridiplantae</taxon>
        <taxon>Streptophyta</taxon>
        <taxon>Embryophyta</taxon>
        <taxon>Tracheophyta</taxon>
        <taxon>Spermatophyta</taxon>
        <taxon>Magnoliopsida</taxon>
        <taxon>Amborellales</taxon>
        <taxon>Amborellaceae</taxon>
        <taxon>Amborella</taxon>
    </lineage>
</organism>
<feature type="compositionally biased region" description="Basic and acidic residues" evidence="1">
    <location>
        <begin position="50"/>
        <end position="61"/>
    </location>
</feature>
<feature type="region of interest" description="Disordered" evidence="1">
    <location>
        <begin position="40"/>
        <end position="94"/>
    </location>
</feature>
<sequence length="94" mass="10827">MKKAKQRLKPATCGKRLRLPVGVEKKRKGEATVETCLSRKRLRQPVGEGGENKEKKGEKAKRQLRHAILGKGSVHRSWKMERRGRKEEEREGEP</sequence>
<evidence type="ECO:0000313" key="3">
    <source>
        <dbReference type="Proteomes" id="UP000017836"/>
    </source>
</evidence>
<gene>
    <name evidence="2" type="ORF">AMTR_s00097p00170910</name>
</gene>
<dbReference type="Gramene" id="ERN01773">
    <property type="protein sequence ID" value="ERN01773"/>
    <property type="gene ID" value="AMTR_s00097p00170910"/>
</dbReference>
<reference evidence="3" key="1">
    <citation type="journal article" date="2013" name="Science">
        <title>The Amborella genome and the evolution of flowering plants.</title>
        <authorList>
            <consortium name="Amborella Genome Project"/>
        </authorList>
    </citation>
    <scope>NUCLEOTIDE SEQUENCE [LARGE SCALE GENOMIC DNA]</scope>
</reference>
<evidence type="ECO:0000313" key="2">
    <source>
        <dbReference type="EMBL" id="ERN01773.1"/>
    </source>
</evidence>
<dbReference type="HOGENOM" id="CLU_2389167_0_0_1"/>
<dbReference type="Proteomes" id="UP000017836">
    <property type="component" value="Unassembled WGS sequence"/>
</dbReference>